<evidence type="ECO:0000313" key="2">
    <source>
        <dbReference type="Proteomes" id="UP000503440"/>
    </source>
</evidence>
<dbReference type="AlphaFoldDB" id="A0A6C0Y2W9"/>
<dbReference type="RefSeq" id="WP_163145926.1">
    <property type="nucleotide sequence ID" value="NZ_CP044455.1"/>
</dbReference>
<accession>A0A6C0Y2W9</accession>
<gene>
    <name evidence="1" type="ORF">FSC09_08900</name>
</gene>
<evidence type="ECO:0000313" key="1">
    <source>
        <dbReference type="EMBL" id="QIC70523.1"/>
    </source>
</evidence>
<protein>
    <submittedName>
        <fullName evidence="1">Uncharacterized protein</fullName>
    </submittedName>
</protein>
<reference evidence="1 2" key="1">
    <citation type="submission" date="2019-09" db="EMBL/GenBank/DDBJ databases">
        <title>Non-baumannii Acinetobacter spp. carrying blaNDM-1 isolated in China.</title>
        <authorList>
            <person name="Cui C."/>
            <person name="Chen C."/>
            <person name="Sun J."/>
            <person name="Liu Y."/>
        </authorList>
    </citation>
    <scope>NUCLEOTIDE SEQUENCE [LARGE SCALE GENOMIC DNA]</scope>
    <source>
        <strain evidence="1 2">B18</strain>
    </source>
</reference>
<dbReference type="Proteomes" id="UP000503440">
    <property type="component" value="Chromosome"/>
</dbReference>
<proteinExistence type="predicted"/>
<name>A0A6C0Y2W9_9GAMM</name>
<sequence>MIGHQREILASLGIDIWIPRDVASQNLPASSLWRDQAPAELLTEIVMPAAVAATAPQDIALQLRQPVAEPQVSPQENPVESPAEPVTPAALVEVQPALQIDTFHLQAIVKEQYTIVLDATHINESQQQLWRNIQRAAQAEFFELNWPFALPELQDGRAVSVYVQGFLDAIALEKKIIVLGQLPHVQLTQATALPALAEMLEQPLLKKQLWQAMQDKKHMTDQE</sequence>
<dbReference type="EMBL" id="CP044455">
    <property type="protein sequence ID" value="QIC70523.1"/>
    <property type="molecule type" value="Genomic_DNA"/>
</dbReference>
<organism evidence="1 2">
    <name type="scientific">Acinetobacter indicus</name>
    <dbReference type="NCBI Taxonomy" id="756892"/>
    <lineage>
        <taxon>Bacteria</taxon>
        <taxon>Pseudomonadati</taxon>
        <taxon>Pseudomonadota</taxon>
        <taxon>Gammaproteobacteria</taxon>
        <taxon>Moraxellales</taxon>
        <taxon>Moraxellaceae</taxon>
        <taxon>Acinetobacter</taxon>
    </lineage>
</organism>